<dbReference type="InterPro" id="IPR049254">
    <property type="entry name" value="Phage_tail_terminator"/>
</dbReference>
<dbReference type="Proteomes" id="UP000051006">
    <property type="component" value="Unassembled WGS sequence"/>
</dbReference>
<organism evidence="1 2">
    <name type="scientific">Companilactobacillus kimchiensis</name>
    <dbReference type="NCBI Taxonomy" id="993692"/>
    <lineage>
        <taxon>Bacteria</taxon>
        <taxon>Bacillati</taxon>
        <taxon>Bacillota</taxon>
        <taxon>Bacilli</taxon>
        <taxon>Lactobacillales</taxon>
        <taxon>Lactobacillaceae</taxon>
        <taxon>Companilactobacillus</taxon>
    </lineage>
</organism>
<reference evidence="1 2" key="1">
    <citation type="journal article" date="2015" name="Genome Announc.">
        <title>Expanding the biotechnology potential of lactobacilli through comparative genomics of 213 strains and associated genera.</title>
        <authorList>
            <person name="Sun Z."/>
            <person name="Harris H.M."/>
            <person name="McCann A."/>
            <person name="Guo C."/>
            <person name="Argimon S."/>
            <person name="Zhang W."/>
            <person name="Yang X."/>
            <person name="Jeffery I.B."/>
            <person name="Cooney J.C."/>
            <person name="Kagawa T.F."/>
            <person name="Liu W."/>
            <person name="Song Y."/>
            <person name="Salvetti E."/>
            <person name="Wrobel A."/>
            <person name="Rasinkangas P."/>
            <person name="Parkhill J."/>
            <person name="Rea M.C."/>
            <person name="O'Sullivan O."/>
            <person name="Ritari J."/>
            <person name="Douillard F.P."/>
            <person name="Paul Ross R."/>
            <person name="Yang R."/>
            <person name="Briner A.E."/>
            <person name="Felis G.E."/>
            <person name="de Vos W.M."/>
            <person name="Barrangou R."/>
            <person name="Klaenhammer T.R."/>
            <person name="Caufield P.W."/>
            <person name="Cui Y."/>
            <person name="Zhang H."/>
            <person name="O'Toole P.W."/>
        </authorList>
    </citation>
    <scope>NUCLEOTIDE SEQUENCE [LARGE SCALE GENOMIC DNA]</scope>
    <source>
        <strain evidence="1 2">DSM 24716</strain>
    </source>
</reference>
<dbReference type="EMBL" id="JQCF01000001">
    <property type="protein sequence ID" value="KRO00895.1"/>
    <property type="molecule type" value="Genomic_DNA"/>
</dbReference>
<comment type="caution">
    <text evidence="1">The sequence shown here is derived from an EMBL/GenBank/DDBJ whole genome shotgun (WGS) entry which is preliminary data.</text>
</comment>
<dbReference type="AlphaFoldDB" id="A0A0R2LGG3"/>
<proteinExistence type="predicted"/>
<dbReference type="Pfam" id="PF20765">
    <property type="entry name" value="Phage_tail_terminator_8"/>
    <property type="match status" value="1"/>
</dbReference>
<accession>A0A0R2LGG3</accession>
<dbReference type="STRING" id="993692.IV57_GL000217"/>
<keyword evidence="2" id="KW-1185">Reference proteome</keyword>
<protein>
    <recommendedName>
        <fullName evidence="3">Phage protein</fullName>
    </recommendedName>
</protein>
<evidence type="ECO:0000313" key="1">
    <source>
        <dbReference type="EMBL" id="KRO00895.1"/>
    </source>
</evidence>
<name>A0A0R2LGG3_9LACO</name>
<evidence type="ECO:0000313" key="2">
    <source>
        <dbReference type="Proteomes" id="UP000051006"/>
    </source>
</evidence>
<dbReference type="OrthoDB" id="2306755at2"/>
<sequence length="139" mass="16205">MKVSIIDLIGNELARIFPNIPIYRENQKGGFEEPSFFVEKIVTGVKPELFNIQMRKYSYQLVYFPKLDDSKADIENVEDILLDNLTQLTDYAVIRDRNFKQSDDNTLLLTFGIQVRAHKIDETDKQRNMKFKGKIADGR</sequence>
<gene>
    <name evidence="1" type="ORF">IV57_GL000217</name>
</gene>
<dbReference type="RefSeq" id="WP_057879630.1">
    <property type="nucleotide sequence ID" value="NZ_JQCF01000001.1"/>
</dbReference>
<evidence type="ECO:0008006" key="3">
    <source>
        <dbReference type="Google" id="ProtNLM"/>
    </source>
</evidence>
<dbReference type="PATRIC" id="fig|993692.3.peg.219"/>